<dbReference type="EMBL" id="JAZHYP010000001">
    <property type="protein sequence ID" value="MEN3322275.1"/>
    <property type="molecule type" value="Genomic_DNA"/>
</dbReference>
<evidence type="ECO:0000313" key="5">
    <source>
        <dbReference type="EMBL" id="MEN3322275.1"/>
    </source>
</evidence>
<keyword evidence="3 5" id="KW-0067">ATP-binding</keyword>
<sequence>MLKNHIAIYISNNDDKLQLVERIITGTAFENLTNLKHALFSEITLNKFIEEEIIHGRFDVVTETKNSLLHSSEGERKKALLNHIISQNPDYIIADNVFGNLDAEKQATIEKTLIELSRKTLIVQITNRKEEILSFIEKSFKLQDDNLIAFNQEEVSNTTEALNFVEAFPEPYRPISEHINPLVKFNKVSVSYQERPILNAISWEIKRGEFWQLLGANGSGKSTILSMIYGDNPKAYGQDIMLFGVKKGSGESVWDIKRKIGYFSSEMLRGFKRLDSIANMIVSGFFDSVGLYKAPTNEQIKITEQWLHVLQMYPIRKQSFLELSKGHQRLVLIARAMVKHPPLLILDEPTNGLDDFDAKLFSELINKIAKETDTAILYVSHRKEAGLIPDFIYQLTPNRNGSTGRQVKVD</sequence>
<dbReference type="InterPro" id="IPR003593">
    <property type="entry name" value="AAA+_ATPase"/>
</dbReference>
<gene>
    <name evidence="5" type="ORF">VP395_00920</name>
</gene>
<dbReference type="Gene3D" id="3.40.50.300">
    <property type="entry name" value="P-loop containing nucleotide triphosphate hydrolases"/>
    <property type="match status" value="2"/>
</dbReference>
<dbReference type="Proteomes" id="UP001416393">
    <property type="component" value="Unassembled WGS sequence"/>
</dbReference>
<dbReference type="PANTHER" id="PTHR43553">
    <property type="entry name" value="HEAVY METAL TRANSPORTER"/>
    <property type="match status" value="1"/>
</dbReference>
<evidence type="ECO:0000313" key="6">
    <source>
        <dbReference type="Proteomes" id="UP001416393"/>
    </source>
</evidence>
<feature type="domain" description="ABC transporter" evidence="4">
    <location>
        <begin position="183"/>
        <end position="409"/>
    </location>
</feature>
<comment type="caution">
    <text evidence="5">The sequence shown here is derived from an EMBL/GenBank/DDBJ whole genome shotgun (WGS) entry which is preliminary data.</text>
</comment>
<protein>
    <submittedName>
        <fullName evidence="5">ATP-binding cassette domain-containing protein</fullName>
    </submittedName>
</protein>
<keyword evidence="6" id="KW-1185">Reference proteome</keyword>
<reference evidence="5 6" key="1">
    <citation type="submission" date="2024-01" db="EMBL/GenBank/DDBJ databases">
        <title>Mariniflexile litorale sp. nov., isolated from the shallow sediments of the Sea of Japan.</title>
        <authorList>
            <person name="Romanenko L."/>
            <person name="Bystritskaya E."/>
            <person name="Isaeva M."/>
        </authorList>
    </citation>
    <scope>NUCLEOTIDE SEQUENCE [LARGE SCALE GENOMIC DNA]</scope>
    <source>
        <strain evidence="5 6">KCTC 32427</strain>
    </source>
</reference>
<evidence type="ECO:0000256" key="2">
    <source>
        <dbReference type="ARBA" id="ARBA00022741"/>
    </source>
</evidence>
<accession>A0ABV0A9S9</accession>
<evidence type="ECO:0000259" key="4">
    <source>
        <dbReference type="PROSITE" id="PS50893"/>
    </source>
</evidence>
<dbReference type="SMART" id="SM00382">
    <property type="entry name" value="AAA"/>
    <property type="match status" value="1"/>
</dbReference>
<keyword evidence="2" id="KW-0547">Nucleotide-binding</keyword>
<dbReference type="InterPro" id="IPR027417">
    <property type="entry name" value="P-loop_NTPase"/>
</dbReference>
<evidence type="ECO:0000256" key="1">
    <source>
        <dbReference type="ARBA" id="ARBA00022448"/>
    </source>
</evidence>
<dbReference type="GO" id="GO:0005524">
    <property type="term" value="F:ATP binding"/>
    <property type="evidence" value="ECO:0007669"/>
    <property type="project" value="UniProtKB-KW"/>
</dbReference>
<proteinExistence type="predicted"/>
<dbReference type="Pfam" id="PF00005">
    <property type="entry name" value="ABC_tran"/>
    <property type="match status" value="1"/>
</dbReference>
<dbReference type="PANTHER" id="PTHR43553:SF3">
    <property type="entry name" value="ABC TRANSPORTER ATP-BINDING PROTEIN MODF"/>
    <property type="match status" value="1"/>
</dbReference>
<name>A0ABV0A9S9_9FLAO</name>
<dbReference type="SUPFAM" id="SSF52540">
    <property type="entry name" value="P-loop containing nucleoside triphosphate hydrolases"/>
    <property type="match status" value="2"/>
</dbReference>
<evidence type="ECO:0000256" key="3">
    <source>
        <dbReference type="ARBA" id="ARBA00022840"/>
    </source>
</evidence>
<dbReference type="RefSeq" id="WP_346239821.1">
    <property type="nucleotide sequence ID" value="NZ_JAZHYP010000001.1"/>
</dbReference>
<dbReference type="InterPro" id="IPR003439">
    <property type="entry name" value="ABC_transporter-like_ATP-bd"/>
</dbReference>
<organism evidence="5 6">
    <name type="scientific">Mariniflexile soesokkakense</name>
    <dbReference type="NCBI Taxonomy" id="1343160"/>
    <lineage>
        <taxon>Bacteria</taxon>
        <taxon>Pseudomonadati</taxon>
        <taxon>Bacteroidota</taxon>
        <taxon>Flavobacteriia</taxon>
        <taxon>Flavobacteriales</taxon>
        <taxon>Flavobacteriaceae</taxon>
        <taxon>Mariniflexile</taxon>
    </lineage>
</organism>
<keyword evidence="1" id="KW-0813">Transport</keyword>
<dbReference type="PROSITE" id="PS50893">
    <property type="entry name" value="ABC_TRANSPORTER_2"/>
    <property type="match status" value="1"/>
</dbReference>
<dbReference type="InterPro" id="IPR050095">
    <property type="entry name" value="ECF_ABC_transporter_ATP-bd"/>
</dbReference>